<sequence>MSFLAPRALRPRGCDRVPQVGRTASVFCLGRKNLPGRRDVGAGCRQPGPD</sequence>
<protein>
    <submittedName>
        <fullName evidence="1">Uncharacterized protein</fullName>
    </submittedName>
</protein>
<dbReference type="HOGENOM" id="CLU_3122308_0_0_5"/>
<evidence type="ECO:0000313" key="1">
    <source>
        <dbReference type="EMBL" id="EYD75082.1"/>
    </source>
</evidence>
<keyword evidence="2" id="KW-1185">Reference proteome</keyword>
<accession>A0A017HKU0</accession>
<comment type="caution">
    <text evidence="1">The sequence shown here is derived from an EMBL/GenBank/DDBJ whole genome shotgun (WGS) entry which is preliminary data.</text>
</comment>
<dbReference type="EMBL" id="AOSK01000094">
    <property type="protein sequence ID" value="EYD75082.1"/>
    <property type="molecule type" value="Genomic_DNA"/>
</dbReference>
<dbReference type="AlphaFoldDB" id="A0A017HKU0"/>
<gene>
    <name evidence="1" type="ORF">Rumeso_03410</name>
</gene>
<name>A0A017HKU0_9RHOB</name>
<reference evidence="1 2" key="1">
    <citation type="submission" date="2013-02" db="EMBL/GenBank/DDBJ databases">
        <authorList>
            <person name="Fiebig A."/>
            <person name="Goeker M."/>
            <person name="Klenk H.-P.P."/>
        </authorList>
    </citation>
    <scope>NUCLEOTIDE SEQUENCE [LARGE SCALE GENOMIC DNA]</scope>
    <source>
        <strain evidence="1 2">DSM 19309</strain>
    </source>
</reference>
<dbReference type="Proteomes" id="UP000019666">
    <property type="component" value="Unassembled WGS sequence"/>
</dbReference>
<organism evidence="1 2">
    <name type="scientific">Rubellimicrobium mesophilum DSM 19309</name>
    <dbReference type="NCBI Taxonomy" id="442562"/>
    <lineage>
        <taxon>Bacteria</taxon>
        <taxon>Pseudomonadati</taxon>
        <taxon>Pseudomonadota</taxon>
        <taxon>Alphaproteobacteria</taxon>
        <taxon>Rhodobacterales</taxon>
        <taxon>Roseobacteraceae</taxon>
        <taxon>Rubellimicrobium</taxon>
    </lineage>
</organism>
<proteinExistence type="predicted"/>
<evidence type="ECO:0000313" key="2">
    <source>
        <dbReference type="Proteomes" id="UP000019666"/>
    </source>
</evidence>